<keyword evidence="1" id="KW-1133">Transmembrane helix</keyword>
<feature type="transmembrane region" description="Helical" evidence="1">
    <location>
        <begin position="101"/>
        <end position="119"/>
    </location>
</feature>
<name>T1RIG9_9STRA</name>
<sequence length="385" mass="42615">MNKLSTMLANMFSAEKLRKSAQDRVLSLFVLGACLRFLSKIPLPCIDYSLLPPSNRPCFLALGILPLVQASLLVQVFNSVKPKSEEDDFDKYQKTQKQVKIVSACIAVLISIAQVRTLSPVMYSYTLMSKFILGTTLITGGLVLIWISEWVSESFSISGSVVVLTFTSVIDDVIRLVLEAGNLDNRPRIILGLYILAVAAFTTFISKSTVEFPILSSKQSYSEQSKPSLLPFAINPGAVMGLVSAESLLRIIQSGFTQITFLSISPTLIGIFISLLRFVFIITFSYYCSKLQVDSDKVSKELITMNMTILRKSPGQETQNYLEDELKRTYLSAGLMLALLVGISDVLDNYYPTIGLKSNLSSLLILFGTMLDLEDRLFDLGLKKA</sequence>
<evidence type="ECO:0000313" key="2">
    <source>
        <dbReference type="EMBL" id="AGI99252.1"/>
    </source>
</evidence>
<dbReference type="PIRSF" id="PIRSF004557">
    <property type="entry name" value="SecY"/>
    <property type="match status" value="1"/>
</dbReference>
<keyword evidence="1" id="KW-0472">Membrane</keyword>
<dbReference type="GO" id="GO:0016020">
    <property type="term" value="C:membrane"/>
    <property type="evidence" value="ECO:0007669"/>
    <property type="project" value="InterPro"/>
</dbReference>
<reference evidence="2" key="1">
    <citation type="journal article" date="2013" name="BMC Genomics">
        <title>Nannochloropsis plastid and mitochondrial phylogenomes reveal organelle diversification mechanism and intragenus phylotyping strategy in microalgae.</title>
        <authorList>
            <person name="Wei L."/>
            <person name="Xin Y."/>
            <person name="Wang D."/>
            <person name="Jing X."/>
            <person name="Zhou Q."/>
            <person name="Su X."/>
            <person name="Jia J."/>
            <person name="Ning K."/>
            <person name="Chen F."/>
            <person name="Hu Q."/>
            <person name="Xu J."/>
        </authorList>
    </citation>
    <scope>NUCLEOTIDE SEQUENCE</scope>
    <source>
        <strain evidence="2">CCMP505</strain>
    </source>
</reference>
<evidence type="ECO:0000256" key="1">
    <source>
        <dbReference type="SAM" id="Phobius"/>
    </source>
</evidence>
<dbReference type="Gene3D" id="1.10.3370.10">
    <property type="entry name" value="SecY subunit domain"/>
    <property type="match status" value="1"/>
</dbReference>
<protein>
    <submittedName>
        <fullName evidence="2">Preprotein translocase subunit</fullName>
    </submittedName>
</protein>
<organism evidence="2">
    <name type="scientific">Nannochloropsis limnetica</name>
    <dbReference type="NCBI Taxonomy" id="120807"/>
    <lineage>
        <taxon>Eukaryota</taxon>
        <taxon>Sar</taxon>
        <taxon>Stramenopiles</taxon>
        <taxon>Ochrophyta</taxon>
        <taxon>Eustigmatophyceae</taxon>
        <taxon>Eustigmatales</taxon>
        <taxon>Monodopsidaceae</taxon>
        <taxon>Nannochloropsis</taxon>
    </lineage>
</organism>
<dbReference type="InterPro" id="IPR023201">
    <property type="entry name" value="SecY_dom_sf"/>
</dbReference>
<keyword evidence="2" id="KW-0934">Plastid</keyword>
<keyword evidence="2" id="KW-0150">Chloroplast</keyword>
<dbReference type="RefSeq" id="YP_008519898.1">
    <property type="nucleotide sequence ID" value="NC_022262.1"/>
</dbReference>
<feature type="transmembrane region" description="Helical" evidence="1">
    <location>
        <begin position="189"/>
        <end position="208"/>
    </location>
</feature>
<dbReference type="InterPro" id="IPR002208">
    <property type="entry name" value="SecY/SEC61-alpha"/>
</dbReference>
<feature type="transmembrane region" description="Helical" evidence="1">
    <location>
        <begin position="229"/>
        <end position="252"/>
    </location>
</feature>
<proteinExistence type="predicted"/>
<feature type="transmembrane region" description="Helical" evidence="1">
    <location>
        <begin position="155"/>
        <end position="177"/>
    </location>
</feature>
<dbReference type="PRINTS" id="PR00303">
    <property type="entry name" value="SECYTRNLCASE"/>
</dbReference>
<feature type="transmembrane region" description="Helical" evidence="1">
    <location>
        <begin position="264"/>
        <end position="287"/>
    </location>
</feature>
<dbReference type="Pfam" id="PF00344">
    <property type="entry name" value="SecY"/>
    <property type="match status" value="1"/>
</dbReference>
<keyword evidence="1" id="KW-0812">Transmembrane</keyword>
<dbReference type="GeneID" id="16791902"/>
<dbReference type="AlphaFoldDB" id="T1RIG9"/>
<accession>T1RIG9</accession>
<dbReference type="GO" id="GO:0015031">
    <property type="term" value="P:protein transport"/>
    <property type="evidence" value="ECO:0007669"/>
    <property type="project" value="InterPro"/>
</dbReference>
<dbReference type="EMBL" id="KC598089">
    <property type="protein sequence ID" value="AGI99252.1"/>
    <property type="molecule type" value="Genomic_DNA"/>
</dbReference>
<dbReference type="SUPFAM" id="SSF103491">
    <property type="entry name" value="Preprotein translocase SecY subunit"/>
    <property type="match status" value="1"/>
</dbReference>
<feature type="transmembrane region" description="Helical" evidence="1">
    <location>
        <begin position="131"/>
        <end position="148"/>
    </location>
</feature>
<geneLocation type="chloroplast" evidence="2"/>
<gene>
    <name evidence="2" type="primary">secY</name>
</gene>